<dbReference type="OrthoDB" id="4590138at2759"/>
<gene>
    <name evidence="3" type="ORF">P170DRAFT_431974</name>
</gene>
<dbReference type="STRING" id="1392250.A0A2I2GN96"/>
<accession>A0A2I2GN96</accession>
<dbReference type="PANTHER" id="PTHR39474:SF1">
    <property type="entry name" value="FUNGAL SPECIFIC TRANSCRIPTION FACTOR"/>
    <property type="match status" value="1"/>
</dbReference>
<sequence>MSLPALSRATLFPLILNPLLVSSARASTALAHHSVPTTSLHFIHSQSPSRLGAFSVFHPQCPSDSLFYLSSTSASPHQAKSYATMSTDASKNQQQQQQQQQEEEGQQASSSGHPLALPDASTADSQAPKLDVSGGDSTVTLDHLGPMVVNQDGSLSRITNWGQMTEIEKKNTLRVLGKRNKLRLEAVKAAGGGE</sequence>
<evidence type="ECO:0000313" key="3">
    <source>
        <dbReference type="EMBL" id="PLB54343.1"/>
    </source>
</evidence>
<evidence type="ECO:0000256" key="1">
    <source>
        <dbReference type="SAM" id="MobiDB-lite"/>
    </source>
</evidence>
<proteinExistence type="predicted"/>
<keyword evidence="4" id="KW-1185">Reference proteome</keyword>
<feature type="chain" id="PRO_5014114269" evidence="2">
    <location>
        <begin position="27"/>
        <end position="194"/>
    </location>
</feature>
<dbReference type="EMBL" id="MSFO01000001">
    <property type="protein sequence ID" value="PLB54343.1"/>
    <property type="molecule type" value="Genomic_DNA"/>
</dbReference>
<organism evidence="3 4">
    <name type="scientific">Aspergillus steynii IBT 23096</name>
    <dbReference type="NCBI Taxonomy" id="1392250"/>
    <lineage>
        <taxon>Eukaryota</taxon>
        <taxon>Fungi</taxon>
        <taxon>Dikarya</taxon>
        <taxon>Ascomycota</taxon>
        <taxon>Pezizomycotina</taxon>
        <taxon>Eurotiomycetes</taxon>
        <taxon>Eurotiomycetidae</taxon>
        <taxon>Eurotiales</taxon>
        <taxon>Aspergillaceae</taxon>
        <taxon>Aspergillus</taxon>
        <taxon>Aspergillus subgen. Circumdati</taxon>
    </lineage>
</organism>
<evidence type="ECO:0000256" key="2">
    <source>
        <dbReference type="SAM" id="SignalP"/>
    </source>
</evidence>
<comment type="caution">
    <text evidence="3">The sequence shown here is derived from an EMBL/GenBank/DDBJ whole genome shotgun (WGS) entry which is preliminary data.</text>
</comment>
<name>A0A2I2GN96_9EURO</name>
<feature type="signal peptide" evidence="2">
    <location>
        <begin position="1"/>
        <end position="26"/>
    </location>
</feature>
<evidence type="ECO:0000313" key="4">
    <source>
        <dbReference type="Proteomes" id="UP000234275"/>
    </source>
</evidence>
<feature type="region of interest" description="Disordered" evidence="1">
    <location>
        <begin position="79"/>
        <end position="138"/>
    </location>
</feature>
<feature type="compositionally biased region" description="Polar residues" evidence="1">
    <location>
        <begin position="79"/>
        <end position="92"/>
    </location>
</feature>
<dbReference type="PANTHER" id="PTHR39474">
    <property type="entry name" value="UNNAMED PRODUCT"/>
    <property type="match status" value="1"/>
</dbReference>
<dbReference type="VEuPathDB" id="FungiDB:P170DRAFT_431974"/>
<reference evidence="3 4" key="1">
    <citation type="submission" date="2016-12" db="EMBL/GenBank/DDBJ databases">
        <title>The genomes of Aspergillus section Nigri reveals drivers in fungal speciation.</title>
        <authorList>
            <consortium name="DOE Joint Genome Institute"/>
            <person name="Vesth T.C."/>
            <person name="Nybo J."/>
            <person name="Theobald S."/>
            <person name="Brandl J."/>
            <person name="Frisvad J.C."/>
            <person name="Nielsen K.F."/>
            <person name="Lyhne E.K."/>
            <person name="Kogle M.E."/>
            <person name="Kuo A."/>
            <person name="Riley R."/>
            <person name="Clum A."/>
            <person name="Nolan M."/>
            <person name="Lipzen A."/>
            <person name="Salamov A."/>
            <person name="Henrissat B."/>
            <person name="Wiebenga A."/>
            <person name="De Vries R.P."/>
            <person name="Grigoriev I.V."/>
            <person name="Mortensen U.H."/>
            <person name="Andersen M.R."/>
            <person name="Baker S.E."/>
        </authorList>
    </citation>
    <scope>NUCLEOTIDE SEQUENCE [LARGE SCALE GENOMIC DNA]</scope>
    <source>
        <strain evidence="3 4">IBT 23096</strain>
    </source>
</reference>
<keyword evidence="2" id="KW-0732">Signal</keyword>
<dbReference type="Proteomes" id="UP000234275">
    <property type="component" value="Unassembled WGS sequence"/>
</dbReference>
<dbReference type="AlphaFoldDB" id="A0A2I2GN96"/>
<dbReference type="RefSeq" id="XP_024709645.1">
    <property type="nucleotide sequence ID" value="XM_024848162.1"/>
</dbReference>
<protein>
    <submittedName>
        <fullName evidence="3">Uncharacterized protein</fullName>
    </submittedName>
</protein>
<dbReference type="GeneID" id="36555861"/>